<sequence>MARRRPPSRGGGGCRGCPSRGPWRPVLAGICLAASCGAAARGAAGLAALAPSRGLPRRRWLHGVGLVTAGGAAGAPPAGAGLFGIGDLPPPADVAGPPGDAQVTQSGLAYKVLQPSPCVGAGCRRPFPFDRVTVDYTGWRTDGGDKLWTSAQRLGADWLRQLLEASKELDLVTQDGSMFDSSVTRNRKAEFGVGQAGL</sequence>
<evidence type="ECO:0000313" key="1">
    <source>
        <dbReference type="EMBL" id="CAK0806745.1"/>
    </source>
</evidence>
<dbReference type="SUPFAM" id="SSF54534">
    <property type="entry name" value="FKBP-like"/>
    <property type="match status" value="1"/>
</dbReference>
<reference evidence="1" key="1">
    <citation type="submission" date="2023-10" db="EMBL/GenBank/DDBJ databases">
        <authorList>
            <person name="Chen Y."/>
            <person name="Shah S."/>
            <person name="Dougan E. K."/>
            <person name="Thang M."/>
            <person name="Chan C."/>
        </authorList>
    </citation>
    <scope>NUCLEOTIDE SEQUENCE [LARGE SCALE GENOMIC DNA]</scope>
</reference>
<dbReference type="PROSITE" id="PS51318">
    <property type="entry name" value="TAT"/>
    <property type="match status" value="1"/>
</dbReference>
<dbReference type="Gene3D" id="3.10.50.40">
    <property type="match status" value="1"/>
</dbReference>
<comment type="caution">
    <text evidence="1">The sequence shown here is derived from an EMBL/GenBank/DDBJ whole genome shotgun (WGS) entry which is preliminary data.</text>
</comment>
<organism evidence="1 2">
    <name type="scientific">Prorocentrum cordatum</name>
    <dbReference type="NCBI Taxonomy" id="2364126"/>
    <lineage>
        <taxon>Eukaryota</taxon>
        <taxon>Sar</taxon>
        <taxon>Alveolata</taxon>
        <taxon>Dinophyceae</taxon>
        <taxon>Prorocentrales</taxon>
        <taxon>Prorocentraceae</taxon>
        <taxon>Prorocentrum</taxon>
    </lineage>
</organism>
<name>A0ABN9QKY4_9DINO</name>
<protein>
    <submittedName>
        <fullName evidence="1">Uncharacterized protein</fullName>
    </submittedName>
</protein>
<dbReference type="Proteomes" id="UP001189429">
    <property type="component" value="Unassembled WGS sequence"/>
</dbReference>
<gene>
    <name evidence="1" type="ORF">PCOR1329_LOCUS12858</name>
</gene>
<dbReference type="InterPro" id="IPR006311">
    <property type="entry name" value="TAT_signal"/>
</dbReference>
<accession>A0ABN9QKY4</accession>
<dbReference type="EMBL" id="CAUYUJ010003780">
    <property type="protein sequence ID" value="CAK0806745.1"/>
    <property type="molecule type" value="Genomic_DNA"/>
</dbReference>
<evidence type="ECO:0000313" key="2">
    <source>
        <dbReference type="Proteomes" id="UP001189429"/>
    </source>
</evidence>
<dbReference type="InterPro" id="IPR046357">
    <property type="entry name" value="PPIase_dom_sf"/>
</dbReference>
<proteinExistence type="predicted"/>
<keyword evidence="2" id="KW-1185">Reference proteome</keyword>